<evidence type="ECO:0000313" key="3">
    <source>
        <dbReference type="Proteomes" id="UP000886595"/>
    </source>
</evidence>
<dbReference type="PANTHER" id="PTHR33098:SF117">
    <property type="entry name" value="COTTON FIBER (DUF761)"/>
    <property type="match status" value="1"/>
</dbReference>
<sequence>MFFLKDRDDVMSTNAVEIPAIAGGRPVYKKSETFRDRTNYHQSQETVAKEKAKGKVRKEPSLSQDELNRRVEAFIKKFNEDMKLQRMESLRQYQEITGRGV</sequence>
<reference evidence="2 3" key="1">
    <citation type="submission" date="2020-02" db="EMBL/GenBank/DDBJ databases">
        <authorList>
            <person name="Ma Q."/>
            <person name="Huang Y."/>
            <person name="Song X."/>
            <person name="Pei D."/>
        </authorList>
    </citation>
    <scope>NUCLEOTIDE SEQUENCE [LARGE SCALE GENOMIC DNA]</scope>
    <source>
        <strain evidence="2">Sxm20200214</strain>
        <tissue evidence="2">Leaf</tissue>
    </source>
</reference>
<organism evidence="2 3">
    <name type="scientific">Brassica carinata</name>
    <name type="common">Ethiopian mustard</name>
    <name type="synonym">Abyssinian cabbage</name>
    <dbReference type="NCBI Taxonomy" id="52824"/>
    <lineage>
        <taxon>Eukaryota</taxon>
        <taxon>Viridiplantae</taxon>
        <taxon>Streptophyta</taxon>
        <taxon>Embryophyta</taxon>
        <taxon>Tracheophyta</taxon>
        <taxon>Spermatophyta</taxon>
        <taxon>Magnoliopsida</taxon>
        <taxon>eudicotyledons</taxon>
        <taxon>Gunneridae</taxon>
        <taxon>Pentapetalae</taxon>
        <taxon>rosids</taxon>
        <taxon>malvids</taxon>
        <taxon>Brassicales</taxon>
        <taxon>Brassicaceae</taxon>
        <taxon>Brassiceae</taxon>
        <taxon>Brassica</taxon>
    </lineage>
</organism>
<dbReference type="Proteomes" id="UP000886595">
    <property type="component" value="Unassembled WGS sequence"/>
</dbReference>
<protein>
    <submittedName>
        <fullName evidence="2">Uncharacterized protein</fullName>
    </submittedName>
</protein>
<dbReference type="PANTHER" id="PTHR33098">
    <property type="entry name" value="COTTON FIBER (DUF761)"/>
    <property type="match status" value="1"/>
</dbReference>
<dbReference type="InterPro" id="IPR008480">
    <property type="entry name" value="DUF761_pln"/>
</dbReference>
<accession>A0A8X7SER3</accession>
<name>A0A8X7SER3_BRACI</name>
<dbReference type="AlphaFoldDB" id="A0A8X7SER3"/>
<feature type="compositionally biased region" description="Basic and acidic residues" evidence="1">
    <location>
        <begin position="47"/>
        <end position="63"/>
    </location>
</feature>
<feature type="region of interest" description="Disordered" evidence="1">
    <location>
        <begin position="32"/>
        <end position="63"/>
    </location>
</feature>
<dbReference type="Pfam" id="PF05553">
    <property type="entry name" value="DUF761"/>
    <property type="match status" value="1"/>
</dbReference>
<evidence type="ECO:0000313" key="2">
    <source>
        <dbReference type="EMBL" id="KAG2302619.1"/>
    </source>
</evidence>
<proteinExistence type="predicted"/>
<evidence type="ECO:0000256" key="1">
    <source>
        <dbReference type="SAM" id="MobiDB-lite"/>
    </source>
</evidence>
<keyword evidence="3" id="KW-1185">Reference proteome</keyword>
<dbReference type="OrthoDB" id="1933168at2759"/>
<gene>
    <name evidence="2" type="ORF">Bca52824_031270</name>
</gene>
<dbReference type="EMBL" id="JAAMPC010000007">
    <property type="protein sequence ID" value="KAG2302619.1"/>
    <property type="molecule type" value="Genomic_DNA"/>
</dbReference>
<comment type="caution">
    <text evidence="2">The sequence shown here is derived from an EMBL/GenBank/DDBJ whole genome shotgun (WGS) entry which is preliminary data.</text>
</comment>